<sequence>MNHKIIFTKDKMFVNGVKVKDYKKSLPKKYGMTYEDELPKGTKFICKKCGAKLEYDIEREEDPGGNAYGAGIFNCTNEKCGKWYGVIYPTDKDGDMVTYRIKPNYNKWRMK</sequence>
<reference evidence="1" key="1">
    <citation type="submission" date="2020-03" db="EMBL/GenBank/DDBJ databases">
        <title>The deep terrestrial virosphere.</title>
        <authorList>
            <person name="Holmfeldt K."/>
            <person name="Nilsson E."/>
            <person name="Simone D."/>
            <person name="Lopez-Fernandez M."/>
            <person name="Wu X."/>
            <person name="de Brujin I."/>
            <person name="Lundin D."/>
            <person name="Andersson A."/>
            <person name="Bertilsson S."/>
            <person name="Dopson M."/>
        </authorList>
    </citation>
    <scope>NUCLEOTIDE SEQUENCE</scope>
    <source>
        <strain evidence="1">TM448A03496</strain>
    </source>
</reference>
<organism evidence="1">
    <name type="scientific">viral metagenome</name>
    <dbReference type="NCBI Taxonomy" id="1070528"/>
    <lineage>
        <taxon>unclassified sequences</taxon>
        <taxon>metagenomes</taxon>
        <taxon>organismal metagenomes</taxon>
    </lineage>
</organism>
<dbReference type="AlphaFoldDB" id="A0A6H2A174"/>
<dbReference type="EMBL" id="MT144419">
    <property type="protein sequence ID" value="QJA53401.1"/>
    <property type="molecule type" value="Genomic_DNA"/>
</dbReference>
<name>A0A6H2A174_9ZZZZ</name>
<gene>
    <name evidence="1" type="ORF">TM448A03496_0007</name>
</gene>
<accession>A0A6H2A174</accession>
<evidence type="ECO:0000313" key="1">
    <source>
        <dbReference type="EMBL" id="QJA53401.1"/>
    </source>
</evidence>
<protein>
    <submittedName>
        <fullName evidence="1">Uncharacterized protein</fullName>
    </submittedName>
</protein>
<proteinExistence type="predicted"/>